<keyword evidence="2" id="KW-1185">Reference proteome</keyword>
<evidence type="ECO:0000313" key="1">
    <source>
        <dbReference type="EMBL" id="NKY87597.1"/>
    </source>
</evidence>
<organism evidence="1 2">
    <name type="scientific">Nocardia veterana</name>
    <dbReference type="NCBI Taxonomy" id="132249"/>
    <lineage>
        <taxon>Bacteria</taxon>
        <taxon>Bacillati</taxon>
        <taxon>Actinomycetota</taxon>
        <taxon>Actinomycetes</taxon>
        <taxon>Mycobacteriales</taxon>
        <taxon>Nocardiaceae</taxon>
        <taxon>Nocardia</taxon>
    </lineage>
</organism>
<protein>
    <submittedName>
        <fullName evidence="1">Uncharacterized protein</fullName>
    </submittedName>
</protein>
<proteinExistence type="predicted"/>
<dbReference type="Proteomes" id="UP000523447">
    <property type="component" value="Unassembled WGS sequence"/>
</dbReference>
<dbReference type="AlphaFoldDB" id="A0A7X6M1H2"/>
<sequence>MLTPTEGMRTQMHDEDVHLRIRLGGMTFDYRATVEAAYNFIHDCRRRRECVIELILRSGENGLPKDRLPNESLFVGL</sequence>
<dbReference type="EMBL" id="JAAXPE010000019">
    <property type="protein sequence ID" value="NKY87597.1"/>
    <property type="molecule type" value="Genomic_DNA"/>
</dbReference>
<reference evidence="1 2" key="1">
    <citation type="submission" date="2020-04" db="EMBL/GenBank/DDBJ databases">
        <title>MicrobeNet Type strains.</title>
        <authorList>
            <person name="Nicholson A.C."/>
        </authorList>
    </citation>
    <scope>NUCLEOTIDE SEQUENCE [LARGE SCALE GENOMIC DNA]</scope>
    <source>
        <strain evidence="1 2">DSM 44445</strain>
    </source>
</reference>
<comment type="caution">
    <text evidence="1">The sequence shown here is derived from an EMBL/GenBank/DDBJ whole genome shotgun (WGS) entry which is preliminary data.</text>
</comment>
<name>A0A7X6M1H2_9NOCA</name>
<evidence type="ECO:0000313" key="2">
    <source>
        <dbReference type="Proteomes" id="UP000523447"/>
    </source>
</evidence>
<gene>
    <name evidence="1" type="ORF">HGA07_18420</name>
</gene>
<accession>A0A7X6M1H2</accession>